<comment type="caution">
    <text evidence="1">The sequence shown here is derived from an EMBL/GenBank/DDBJ whole genome shotgun (WGS) entry which is preliminary data.</text>
</comment>
<evidence type="ECO:0000313" key="1">
    <source>
        <dbReference type="EMBL" id="KAF9472714.1"/>
    </source>
</evidence>
<name>A0A9P5YNT3_9AGAR</name>
<dbReference type="EMBL" id="MU155505">
    <property type="protein sequence ID" value="KAF9472714.1"/>
    <property type="molecule type" value="Genomic_DNA"/>
</dbReference>
<proteinExistence type="predicted"/>
<evidence type="ECO:0000313" key="2">
    <source>
        <dbReference type="Proteomes" id="UP000807469"/>
    </source>
</evidence>
<sequence length="351" mass="40206">MFGIQDIKVQSMTTGTPLRFIKFLRGQMDAYYFDGLRRLANQQGLPATLKKDDVTWISNDSYQDGWNGVKTPLVKTDYSPIIQLASFLKIRNTFLFSASFTPLFPLIISPYLPEWTKMLLLSRIETRQLARSMSGCTVPIRENRISGGSKQHVLVGNLHGCRTEILANIRGLDMQETASARDLEVSDVRPVDSLTRERREYEEMTNTERDEIDWSVVVMMKDPMHHQNCRTTSADLLLFLCSLLRVDSPQEIPASKEWHRSSSTFLLPGLPPHCLGPLHSTFDTCSTTFSDALDDSLVVVVLVTSLWQLLSNLGRLERAELAVFRGICKEDVKFQSRLWDTLRRPYGRRWW</sequence>
<dbReference type="AlphaFoldDB" id="A0A9P5YNT3"/>
<keyword evidence="2" id="KW-1185">Reference proteome</keyword>
<reference evidence="1" key="1">
    <citation type="submission" date="2020-11" db="EMBL/GenBank/DDBJ databases">
        <authorList>
            <consortium name="DOE Joint Genome Institute"/>
            <person name="Ahrendt S."/>
            <person name="Riley R."/>
            <person name="Andreopoulos W."/>
            <person name="Labutti K."/>
            <person name="Pangilinan J."/>
            <person name="Ruiz-Duenas F.J."/>
            <person name="Barrasa J.M."/>
            <person name="Sanchez-Garcia M."/>
            <person name="Camarero S."/>
            <person name="Miyauchi S."/>
            <person name="Serrano A."/>
            <person name="Linde D."/>
            <person name="Babiker R."/>
            <person name="Drula E."/>
            <person name="Ayuso-Fernandez I."/>
            <person name="Pacheco R."/>
            <person name="Padilla G."/>
            <person name="Ferreira P."/>
            <person name="Barriuso J."/>
            <person name="Kellner H."/>
            <person name="Castanera R."/>
            <person name="Alfaro M."/>
            <person name="Ramirez L."/>
            <person name="Pisabarro A.G."/>
            <person name="Kuo A."/>
            <person name="Tritt A."/>
            <person name="Lipzen A."/>
            <person name="He G."/>
            <person name="Yan M."/>
            <person name="Ng V."/>
            <person name="Cullen D."/>
            <person name="Martin F."/>
            <person name="Rosso M.-N."/>
            <person name="Henrissat B."/>
            <person name="Hibbett D."/>
            <person name="Martinez A.T."/>
            <person name="Grigoriev I.V."/>
        </authorList>
    </citation>
    <scope>NUCLEOTIDE SEQUENCE</scope>
    <source>
        <strain evidence="1">CIRM-BRFM 674</strain>
    </source>
</reference>
<organism evidence="1 2">
    <name type="scientific">Pholiota conissans</name>
    <dbReference type="NCBI Taxonomy" id="109636"/>
    <lineage>
        <taxon>Eukaryota</taxon>
        <taxon>Fungi</taxon>
        <taxon>Dikarya</taxon>
        <taxon>Basidiomycota</taxon>
        <taxon>Agaricomycotina</taxon>
        <taxon>Agaricomycetes</taxon>
        <taxon>Agaricomycetidae</taxon>
        <taxon>Agaricales</taxon>
        <taxon>Agaricineae</taxon>
        <taxon>Strophariaceae</taxon>
        <taxon>Pholiota</taxon>
    </lineage>
</organism>
<protein>
    <submittedName>
        <fullName evidence="1">Uncharacterized protein</fullName>
    </submittedName>
</protein>
<dbReference type="Proteomes" id="UP000807469">
    <property type="component" value="Unassembled WGS sequence"/>
</dbReference>
<accession>A0A9P5YNT3</accession>
<dbReference type="OrthoDB" id="543511at2759"/>
<gene>
    <name evidence="1" type="ORF">BDN70DRAFT_968520</name>
</gene>